<feature type="signal peptide" evidence="9">
    <location>
        <begin position="1"/>
        <end position="28"/>
    </location>
</feature>
<evidence type="ECO:0000256" key="2">
    <source>
        <dbReference type="ARBA" id="ARBA00022581"/>
    </source>
</evidence>
<dbReference type="Pfam" id="PF01657">
    <property type="entry name" value="Stress-antifung"/>
    <property type="match status" value="2"/>
</dbReference>
<dbReference type="PANTHER" id="PTHR32080:SF27">
    <property type="entry name" value="OS01G0548750 PROTEIN"/>
    <property type="match status" value="1"/>
</dbReference>
<evidence type="ECO:0000256" key="9">
    <source>
        <dbReference type="SAM" id="SignalP"/>
    </source>
</evidence>
<comment type="subcellular location">
    <subcellularLocation>
        <location evidence="7">Cell junction</location>
        <location evidence="7">Plasmodesma</location>
    </subcellularLocation>
    <subcellularLocation>
        <location evidence="1">Cell membrane</location>
        <topology evidence="1">Single-pass type I membrane protein</topology>
    </subcellularLocation>
</comment>
<evidence type="ECO:0000256" key="3">
    <source>
        <dbReference type="ARBA" id="ARBA00022729"/>
    </source>
</evidence>
<sequence length="296" mass="32328">MHLSAPNSPYLTWLFLFLFINLFSLSLSDSDPRISQAGFFCDPIRAPGISSIPTFTGLMQNIVQLVNNNTWGVYHLNISNTTAQMYGLAQCYQDLTNTDCQLCFAAGRNTLPSCLPAISGRIYLDGCFIRYDNYSFFNESTSPSDDNVNCSSSYGQAIGNRALEFNQSVGLMIDNVTKAALSNGGFAIGEVNGVFGLAQCWKNLTNDGCRECLEKASREVIGRCLPNREGRALNVGCYLRYSPVKFYNDGERHGGSGLSTAATIAIALSGGCLHHALTLCCLCRLHEMVKIQTKAQ</sequence>
<dbReference type="AlphaFoldDB" id="A0A5J5BYX7"/>
<keyword evidence="6" id="KW-1015">Disulfide bond</keyword>
<gene>
    <name evidence="11" type="ORF">F0562_004610</name>
</gene>
<keyword evidence="5" id="KW-0965">Cell junction</keyword>
<evidence type="ECO:0000259" key="10">
    <source>
        <dbReference type="PROSITE" id="PS51473"/>
    </source>
</evidence>
<dbReference type="CDD" id="cd23509">
    <property type="entry name" value="Gnk2-like"/>
    <property type="match status" value="2"/>
</dbReference>
<dbReference type="Proteomes" id="UP000325577">
    <property type="component" value="Linkage Group LG1"/>
</dbReference>
<keyword evidence="4" id="KW-0677">Repeat</keyword>
<feature type="chain" id="PRO_5023930347" description="Gnk2-homologous domain-containing protein" evidence="9">
    <location>
        <begin position="29"/>
        <end position="296"/>
    </location>
</feature>
<evidence type="ECO:0000256" key="7">
    <source>
        <dbReference type="ARBA" id="ARBA00024184"/>
    </source>
</evidence>
<dbReference type="GO" id="GO:0005886">
    <property type="term" value="C:plasma membrane"/>
    <property type="evidence" value="ECO:0007669"/>
    <property type="project" value="UniProtKB-SubCell"/>
</dbReference>
<dbReference type="InterPro" id="IPR002902">
    <property type="entry name" value="GNK2"/>
</dbReference>
<evidence type="ECO:0000313" key="12">
    <source>
        <dbReference type="Proteomes" id="UP000325577"/>
    </source>
</evidence>
<comment type="similarity">
    <text evidence="8">Belongs to the cysteine-rich repeat secretory protein family. Plasmodesmata-located proteins (PDLD) subfamily.</text>
</comment>
<feature type="domain" description="Gnk2-homologous" evidence="10">
    <location>
        <begin position="145"/>
        <end position="246"/>
    </location>
</feature>
<dbReference type="InterPro" id="IPR051378">
    <property type="entry name" value="Cell2Cell_Antifungal"/>
</dbReference>
<proteinExistence type="inferred from homology"/>
<evidence type="ECO:0000256" key="4">
    <source>
        <dbReference type="ARBA" id="ARBA00022737"/>
    </source>
</evidence>
<reference evidence="11 12" key="1">
    <citation type="submission" date="2019-09" db="EMBL/GenBank/DDBJ databases">
        <title>A chromosome-level genome assembly of the Chinese tupelo Nyssa sinensis.</title>
        <authorList>
            <person name="Yang X."/>
            <person name="Kang M."/>
            <person name="Yang Y."/>
            <person name="Xiong H."/>
            <person name="Wang M."/>
            <person name="Zhang Z."/>
            <person name="Wang Z."/>
            <person name="Wu H."/>
            <person name="Ma T."/>
            <person name="Liu J."/>
            <person name="Xi Z."/>
        </authorList>
    </citation>
    <scope>NUCLEOTIDE SEQUENCE [LARGE SCALE GENOMIC DNA]</scope>
    <source>
        <strain evidence="11">J267</strain>
        <tissue evidence="11">Leaf</tissue>
    </source>
</reference>
<dbReference type="PROSITE" id="PS51473">
    <property type="entry name" value="GNK2"/>
    <property type="match status" value="2"/>
</dbReference>
<organism evidence="11 12">
    <name type="scientific">Nyssa sinensis</name>
    <dbReference type="NCBI Taxonomy" id="561372"/>
    <lineage>
        <taxon>Eukaryota</taxon>
        <taxon>Viridiplantae</taxon>
        <taxon>Streptophyta</taxon>
        <taxon>Embryophyta</taxon>
        <taxon>Tracheophyta</taxon>
        <taxon>Spermatophyta</taxon>
        <taxon>Magnoliopsida</taxon>
        <taxon>eudicotyledons</taxon>
        <taxon>Gunneridae</taxon>
        <taxon>Pentapetalae</taxon>
        <taxon>asterids</taxon>
        <taxon>Cornales</taxon>
        <taxon>Nyssaceae</taxon>
        <taxon>Nyssa</taxon>
    </lineage>
</organism>
<feature type="domain" description="Gnk2-homologous" evidence="10">
    <location>
        <begin position="33"/>
        <end position="136"/>
    </location>
</feature>
<keyword evidence="2" id="KW-0945">Host-virus interaction</keyword>
<dbReference type="OrthoDB" id="1908121at2759"/>
<evidence type="ECO:0000256" key="5">
    <source>
        <dbReference type="ARBA" id="ARBA00022949"/>
    </source>
</evidence>
<dbReference type="GO" id="GO:0009506">
    <property type="term" value="C:plasmodesma"/>
    <property type="evidence" value="ECO:0007669"/>
    <property type="project" value="UniProtKB-SubCell"/>
</dbReference>
<dbReference type="FunFam" id="3.30.430.20:FF:000015">
    <property type="entry name" value="Cysteine-rich receptor-like protein kinase 3"/>
    <property type="match status" value="1"/>
</dbReference>
<dbReference type="EMBL" id="CM018032">
    <property type="protein sequence ID" value="KAA8548129.1"/>
    <property type="molecule type" value="Genomic_DNA"/>
</dbReference>
<accession>A0A5J5BYX7</accession>
<keyword evidence="12" id="KW-1185">Reference proteome</keyword>
<keyword evidence="3 9" id="KW-0732">Signal</keyword>
<evidence type="ECO:0000256" key="8">
    <source>
        <dbReference type="ARBA" id="ARBA00038393"/>
    </source>
</evidence>
<evidence type="ECO:0000256" key="6">
    <source>
        <dbReference type="ARBA" id="ARBA00023157"/>
    </source>
</evidence>
<dbReference type="Gene3D" id="3.30.430.20">
    <property type="entry name" value="Gnk2 domain, C-X8-C-X2-C motif"/>
    <property type="match status" value="2"/>
</dbReference>
<evidence type="ECO:0000256" key="1">
    <source>
        <dbReference type="ARBA" id="ARBA00004251"/>
    </source>
</evidence>
<protein>
    <recommendedName>
        <fullName evidence="10">Gnk2-homologous domain-containing protein</fullName>
    </recommendedName>
</protein>
<dbReference type="InterPro" id="IPR038408">
    <property type="entry name" value="GNK2_sf"/>
</dbReference>
<evidence type="ECO:0000313" key="11">
    <source>
        <dbReference type="EMBL" id="KAA8548129.1"/>
    </source>
</evidence>
<dbReference type="PANTHER" id="PTHR32080">
    <property type="entry name" value="ANTIFUNGAL PROTEIN GINKBILOBIN-2-LIKE"/>
    <property type="match status" value="1"/>
</dbReference>
<name>A0A5J5BYX7_9ASTE</name>